<dbReference type="EMBL" id="KV453850">
    <property type="protein sequence ID" value="ODV86141.1"/>
    <property type="molecule type" value="Genomic_DNA"/>
</dbReference>
<dbReference type="Pfam" id="PF02450">
    <property type="entry name" value="LCAT"/>
    <property type="match status" value="1"/>
</dbReference>
<evidence type="ECO:0000313" key="1">
    <source>
        <dbReference type="EMBL" id="ODV86141.1"/>
    </source>
</evidence>
<dbReference type="AlphaFoldDB" id="A0A1E4T350"/>
<feature type="non-terminal residue" evidence="1">
    <location>
        <position position="1"/>
    </location>
</feature>
<dbReference type="PANTHER" id="PTHR11440">
    <property type="entry name" value="LECITHIN-CHOLESTEROL ACYLTRANSFERASE-RELATED"/>
    <property type="match status" value="1"/>
</dbReference>
<dbReference type="Gene3D" id="3.40.50.1820">
    <property type="entry name" value="alpha/beta hydrolase"/>
    <property type="match status" value="1"/>
</dbReference>
<dbReference type="InterPro" id="IPR003386">
    <property type="entry name" value="LACT/PDAT_acylTrfase"/>
</dbReference>
<gene>
    <name evidence="1" type="ORF">CANARDRAFT_181446</name>
</gene>
<dbReference type="Proteomes" id="UP000094801">
    <property type="component" value="Unassembled WGS sequence"/>
</dbReference>
<name>A0A1E4T350_9ASCO</name>
<dbReference type="GO" id="GO:0008374">
    <property type="term" value="F:O-acyltransferase activity"/>
    <property type="evidence" value="ECO:0007669"/>
    <property type="project" value="InterPro"/>
</dbReference>
<dbReference type="InterPro" id="IPR029058">
    <property type="entry name" value="AB_hydrolase_fold"/>
</dbReference>
<keyword evidence="2" id="KW-1185">Reference proteome</keyword>
<dbReference type="SUPFAM" id="SSF53474">
    <property type="entry name" value="alpha/beta-Hydrolases"/>
    <property type="match status" value="1"/>
</dbReference>
<dbReference type="GO" id="GO:0006629">
    <property type="term" value="P:lipid metabolic process"/>
    <property type="evidence" value="ECO:0007669"/>
    <property type="project" value="InterPro"/>
</dbReference>
<reference evidence="2" key="1">
    <citation type="submission" date="2016-04" db="EMBL/GenBank/DDBJ databases">
        <title>Comparative genomics of biotechnologically important yeasts.</title>
        <authorList>
            <consortium name="DOE Joint Genome Institute"/>
            <person name="Riley R."/>
            <person name="Haridas S."/>
            <person name="Wolfe K.H."/>
            <person name="Lopes M.R."/>
            <person name="Hittinger C.T."/>
            <person name="Goker M."/>
            <person name="Salamov A."/>
            <person name="Wisecaver J."/>
            <person name="Long T.M."/>
            <person name="Aerts A.L."/>
            <person name="Barry K."/>
            <person name="Choi C."/>
            <person name="Clum A."/>
            <person name="Coughlan A.Y."/>
            <person name="Deshpande S."/>
            <person name="Douglass A.P."/>
            <person name="Hanson S.J."/>
            <person name="Klenk H.-P."/>
            <person name="Labutti K."/>
            <person name="Lapidus A."/>
            <person name="Lindquist E."/>
            <person name="Lipzen A."/>
            <person name="Meier-Kolthoff J.P."/>
            <person name="Ohm R.A."/>
            <person name="Otillar R.P."/>
            <person name="Pangilinan J."/>
            <person name="Peng Y."/>
            <person name="Rokas A."/>
            <person name="Rosa C.A."/>
            <person name="Scheuner C."/>
            <person name="Sibirny A.A."/>
            <person name="Slot J.C."/>
            <person name="Stielow J.B."/>
            <person name="Sun H."/>
            <person name="Kurtzman C.P."/>
            <person name="Blackwell M."/>
            <person name="Grigoriev I.V."/>
            <person name="Jeffries T.W."/>
        </authorList>
    </citation>
    <scope>NUCLEOTIDE SEQUENCE [LARGE SCALE GENOMIC DNA]</scope>
    <source>
        <strain evidence="2">NRRL YB-2248</strain>
    </source>
</reference>
<protein>
    <submittedName>
        <fullName evidence="1">Uncharacterized protein</fullName>
    </submittedName>
</protein>
<accession>A0A1E4T350</accession>
<evidence type="ECO:0000313" key="2">
    <source>
        <dbReference type="Proteomes" id="UP000094801"/>
    </source>
</evidence>
<sequence>QAPPSRKIFSFSMPFGSPATIGTRLQSLRARLKGEFEDSATLQRESIRNKLSRQDSITTVEEEILFKDVNKLPDVKISALVKAFIPKPTILSQSELKPPHLRIYEELSGDVIIVGGWRGSILRDVKTKRRVWIPVLKAGLNIKKIDLLLGPKDEDEINTTEKIYPDGILSHIGPVDISRKLMKLLESNPNITLHNFGYDWRLSLDISSKTLFKKLQDIYSKNGNKPIMIIAHSMGGIVSHSAMLQDPSLVRGIVYAGTPMPCPNVLGPLRYTDNILLSKDILTSEVNFMMRSSFIFVPRSGELFKDKKTGELINIDFFDPKNWVTYNLSPIVSSIRLRQERGEILTEQWQLNQPSKFAISFDEAYDYLSRTLKRTLKFMDSIKYDPNVKLPPLAIVFGNTVPSVRYSLVSGKKGIIEGDYYNFFYSPGDGVALHKYIFPEVLGLDDGVVVGKFNSSNGHVALLSDIESIGRALLSIVNEEE</sequence>
<dbReference type="OrthoDB" id="10250441at2759"/>
<feature type="non-terminal residue" evidence="1">
    <location>
        <position position="481"/>
    </location>
</feature>
<organism evidence="1 2">
    <name type="scientific">[Candida] arabinofermentans NRRL YB-2248</name>
    <dbReference type="NCBI Taxonomy" id="983967"/>
    <lineage>
        <taxon>Eukaryota</taxon>
        <taxon>Fungi</taxon>
        <taxon>Dikarya</taxon>
        <taxon>Ascomycota</taxon>
        <taxon>Saccharomycotina</taxon>
        <taxon>Pichiomycetes</taxon>
        <taxon>Pichiales</taxon>
        <taxon>Pichiaceae</taxon>
        <taxon>Ogataea</taxon>
        <taxon>Ogataea/Candida clade</taxon>
    </lineage>
</organism>
<proteinExistence type="predicted"/>